<evidence type="ECO:0000256" key="1">
    <source>
        <dbReference type="SAM" id="MobiDB-lite"/>
    </source>
</evidence>
<dbReference type="Proteomes" id="UP000076925">
    <property type="component" value="Unassembled WGS sequence"/>
</dbReference>
<feature type="compositionally biased region" description="Basic and acidic residues" evidence="1">
    <location>
        <begin position="77"/>
        <end position="91"/>
    </location>
</feature>
<evidence type="ECO:0000313" key="4">
    <source>
        <dbReference type="Proteomes" id="UP000076925"/>
    </source>
</evidence>
<accession>A0A139XD82</accession>
<dbReference type="RefSeq" id="WP_017742566.1">
    <property type="nucleotide sequence ID" value="NZ_KQ976354.1"/>
</dbReference>
<keyword evidence="2" id="KW-0732">Signal</keyword>
<feature type="chain" id="PRO_5007300648" description="P pilus assembly/Cpx signaling pathway, periplasmic inhibitor/zinc-resistance associated protein" evidence="2">
    <location>
        <begin position="24"/>
        <end position="104"/>
    </location>
</feature>
<evidence type="ECO:0008006" key="5">
    <source>
        <dbReference type="Google" id="ProtNLM"/>
    </source>
</evidence>
<evidence type="ECO:0000256" key="2">
    <source>
        <dbReference type="SAM" id="SignalP"/>
    </source>
</evidence>
<proteinExistence type="predicted"/>
<dbReference type="STRING" id="128403.WA1_15025"/>
<dbReference type="EMBL" id="ANNX02000017">
    <property type="protein sequence ID" value="KYC42654.1"/>
    <property type="molecule type" value="Genomic_DNA"/>
</dbReference>
<protein>
    <recommendedName>
        <fullName evidence="5">P pilus assembly/Cpx signaling pathway, periplasmic inhibitor/zinc-resistance associated protein</fullName>
    </recommendedName>
</protein>
<feature type="region of interest" description="Disordered" evidence="1">
    <location>
        <begin position="77"/>
        <end position="104"/>
    </location>
</feature>
<feature type="signal peptide" evidence="2">
    <location>
        <begin position="1"/>
        <end position="23"/>
    </location>
</feature>
<dbReference type="AlphaFoldDB" id="A0A139XD82"/>
<keyword evidence="4" id="KW-1185">Reference proteome</keyword>
<gene>
    <name evidence="3" type="ORF">WA1_15025</name>
</gene>
<sequence length="104" mass="12473">MKKQLTFTALCIATIFFPTVASAGEVYYRRASYPQQYNRNVIVQNRRHTTINRSAQRDIQRQQVALEATKRRFLRDGRLSRQERQQLERMEQQLTRSIRSARRD</sequence>
<name>A0A139XD82_9CYAN</name>
<reference evidence="3 4" key="1">
    <citation type="journal article" date="2013" name="Genome Biol. Evol.">
        <title>Genomes of Stigonematalean cyanobacteria (subsection V) and the evolution of oxygenic photosynthesis from prokaryotes to plastids.</title>
        <authorList>
            <person name="Dagan T."/>
            <person name="Roettger M."/>
            <person name="Stucken K."/>
            <person name="Landan G."/>
            <person name="Koch R."/>
            <person name="Major P."/>
            <person name="Gould S.B."/>
            <person name="Goremykin V.V."/>
            <person name="Rippka R."/>
            <person name="Tandeau de Marsac N."/>
            <person name="Gugger M."/>
            <person name="Lockhart P.J."/>
            <person name="Allen J.F."/>
            <person name="Brune I."/>
            <person name="Maus I."/>
            <person name="Puhler A."/>
            <person name="Martin W.F."/>
        </authorList>
    </citation>
    <scope>NUCLEOTIDE SEQUENCE [LARGE SCALE GENOMIC DNA]</scope>
    <source>
        <strain evidence="3 4">PCC 7110</strain>
    </source>
</reference>
<comment type="caution">
    <text evidence="3">The sequence shown here is derived from an EMBL/GenBank/DDBJ whole genome shotgun (WGS) entry which is preliminary data.</text>
</comment>
<organism evidence="3 4">
    <name type="scientific">Scytonema hofmannii PCC 7110</name>
    <dbReference type="NCBI Taxonomy" id="128403"/>
    <lineage>
        <taxon>Bacteria</taxon>
        <taxon>Bacillati</taxon>
        <taxon>Cyanobacteriota</taxon>
        <taxon>Cyanophyceae</taxon>
        <taxon>Nostocales</taxon>
        <taxon>Scytonemataceae</taxon>
        <taxon>Scytonema</taxon>
    </lineage>
</organism>
<evidence type="ECO:0000313" key="3">
    <source>
        <dbReference type="EMBL" id="KYC42654.1"/>
    </source>
</evidence>
<dbReference type="OrthoDB" id="515775at2"/>